<feature type="transmembrane region" description="Helical" evidence="7">
    <location>
        <begin position="177"/>
        <end position="194"/>
    </location>
</feature>
<comment type="caution">
    <text evidence="9">The sequence shown here is derived from an EMBL/GenBank/DDBJ whole genome shotgun (WGS) entry which is preliminary data.</text>
</comment>
<evidence type="ECO:0000256" key="7">
    <source>
        <dbReference type="RuleBase" id="RU363032"/>
    </source>
</evidence>
<dbReference type="GO" id="GO:0005886">
    <property type="term" value="C:plasma membrane"/>
    <property type="evidence" value="ECO:0007669"/>
    <property type="project" value="UniProtKB-SubCell"/>
</dbReference>
<sequence length="313" mass="34225">MMQGGLLNHAVARLIGLVPTLLMLITIAFFLIRVAPGGPFDSEKTLPPEIRANLDAKYHLDEPLLQQYFRYLGQILTLDFGPSFQYKDWTVNELIAQGFPVSLTLGGLAMALAFVLGTSIGIVAALRQNSATDYSIMGVAMVGVSIPNFVVAPLLILLVAVYAGWLPAGGWEWSPRYLVLPVITLALPVIAYIARLTRGSMIEVLHSNYIRTARAKGLPPGLVIRRHALKPALLPVISYLGPATAGLITGSVVIERIYSIPGLGSYFVQGALNRDYTLVMGVVIFYGVVIVLLNFIVDLLYAWLNPKIRFEEY</sequence>
<evidence type="ECO:0000256" key="4">
    <source>
        <dbReference type="ARBA" id="ARBA00022692"/>
    </source>
</evidence>
<dbReference type="RefSeq" id="WP_354695250.1">
    <property type="nucleotide sequence ID" value="NZ_JAZHOG010000005.1"/>
</dbReference>
<evidence type="ECO:0000256" key="2">
    <source>
        <dbReference type="ARBA" id="ARBA00022448"/>
    </source>
</evidence>
<proteinExistence type="inferred from homology"/>
<evidence type="ECO:0000313" key="10">
    <source>
        <dbReference type="Proteomes" id="UP001359886"/>
    </source>
</evidence>
<feature type="transmembrane region" description="Helical" evidence="7">
    <location>
        <begin position="278"/>
        <end position="304"/>
    </location>
</feature>
<keyword evidence="3" id="KW-1003">Cell membrane</keyword>
<organism evidence="9 10">
    <name type="scientific">Elongatibacter sediminis</name>
    <dbReference type="NCBI Taxonomy" id="3119006"/>
    <lineage>
        <taxon>Bacteria</taxon>
        <taxon>Pseudomonadati</taxon>
        <taxon>Pseudomonadota</taxon>
        <taxon>Gammaproteobacteria</taxon>
        <taxon>Chromatiales</taxon>
        <taxon>Wenzhouxiangellaceae</taxon>
        <taxon>Elongatibacter</taxon>
    </lineage>
</organism>
<dbReference type="PANTHER" id="PTHR43163">
    <property type="entry name" value="DIPEPTIDE TRANSPORT SYSTEM PERMEASE PROTEIN DPPB-RELATED"/>
    <property type="match status" value="1"/>
</dbReference>
<dbReference type="CDD" id="cd06261">
    <property type="entry name" value="TM_PBP2"/>
    <property type="match status" value="1"/>
</dbReference>
<evidence type="ECO:0000259" key="8">
    <source>
        <dbReference type="PROSITE" id="PS50928"/>
    </source>
</evidence>
<dbReference type="PANTHER" id="PTHR43163:SF7">
    <property type="entry name" value="DIPEPTIDE-TRANSPORT INTEGRAL MEMBRANE PROTEIN ABC TRANSPORTER DPPB-RELATED"/>
    <property type="match status" value="1"/>
</dbReference>
<dbReference type="SUPFAM" id="SSF161098">
    <property type="entry name" value="MetI-like"/>
    <property type="match status" value="1"/>
</dbReference>
<evidence type="ECO:0000256" key="5">
    <source>
        <dbReference type="ARBA" id="ARBA00022989"/>
    </source>
</evidence>
<evidence type="ECO:0000256" key="1">
    <source>
        <dbReference type="ARBA" id="ARBA00004651"/>
    </source>
</evidence>
<gene>
    <name evidence="9" type="primary">oppB</name>
    <name evidence="9" type="ORF">V3330_09870</name>
</gene>
<keyword evidence="4 7" id="KW-0812">Transmembrane</keyword>
<dbReference type="GO" id="GO:0055085">
    <property type="term" value="P:transmembrane transport"/>
    <property type="evidence" value="ECO:0007669"/>
    <property type="project" value="InterPro"/>
</dbReference>
<dbReference type="Pfam" id="PF00528">
    <property type="entry name" value="BPD_transp_1"/>
    <property type="match status" value="1"/>
</dbReference>
<comment type="subcellular location">
    <subcellularLocation>
        <location evidence="1 7">Cell membrane</location>
        <topology evidence="1 7">Multi-pass membrane protein</topology>
    </subcellularLocation>
</comment>
<name>A0AAW9RGH5_9GAMM</name>
<keyword evidence="10" id="KW-1185">Reference proteome</keyword>
<accession>A0AAW9RGH5</accession>
<dbReference type="InterPro" id="IPR000515">
    <property type="entry name" value="MetI-like"/>
</dbReference>
<feature type="transmembrane region" description="Helical" evidence="7">
    <location>
        <begin position="103"/>
        <end position="126"/>
    </location>
</feature>
<keyword evidence="2 7" id="KW-0813">Transport</keyword>
<dbReference type="AlphaFoldDB" id="A0AAW9RGH5"/>
<evidence type="ECO:0000256" key="6">
    <source>
        <dbReference type="ARBA" id="ARBA00023136"/>
    </source>
</evidence>
<dbReference type="Gene3D" id="1.10.3720.10">
    <property type="entry name" value="MetI-like"/>
    <property type="match status" value="1"/>
</dbReference>
<feature type="transmembrane region" description="Helical" evidence="7">
    <location>
        <begin position="12"/>
        <end position="32"/>
    </location>
</feature>
<feature type="transmembrane region" description="Helical" evidence="7">
    <location>
        <begin position="138"/>
        <end position="165"/>
    </location>
</feature>
<keyword evidence="6 7" id="KW-0472">Membrane</keyword>
<dbReference type="InterPro" id="IPR035906">
    <property type="entry name" value="MetI-like_sf"/>
</dbReference>
<dbReference type="EMBL" id="JAZHOG010000005">
    <property type="protein sequence ID" value="MEJ8567930.1"/>
    <property type="molecule type" value="Genomic_DNA"/>
</dbReference>
<comment type="similarity">
    <text evidence="7">Belongs to the binding-protein-dependent transport system permease family.</text>
</comment>
<feature type="domain" description="ABC transmembrane type-1" evidence="8">
    <location>
        <begin position="99"/>
        <end position="301"/>
    </location>
</feature>
<evidence type="ECO:0000313" key="9">
    <source>
        <dbReference type="EMBL" id="MEJ8567930.1"/>
    </source>
</evidence>
<reference evidence="9 10" key="1">
    <citation type="submission" date="2024-02" db="EMBL/GenBank/DDBJ databases">
        <title>A novel Wenzhouxiangellaceae bacterium, isolated from coastal sediments.</title>
        <authorList>
            <person name="Du Z.-J."/>
            <person name="Ye Y.-Q."/>
            <person name="Zhang X.-Y."/>
        </authorList>
    </citation>
    <scope>NUCLEOTIDE SEQUENCE [LARGE SCALE GENOMIC DNA]</scope>
    <source>
        <strain evidence="9 10">CH-27</strain>
    </source>
</reference>
<dbReference type="PROSITE" id="PS50928">
    <property type="entry name" value="ABC_TM1"/>
    <property type="match status" value="1"/>
</dbReference>
<protein>
    <submittedName>
        <fullName evidence="9">Oligopeptide ABC transporter permease OppB</fullName>
    </submittedName>
</protein>
<dbReference type="NCBIfam" id="NF007008">
    <property type="entry name" value="PRK09471.1"/>
    <property type="match status" value="1"/>
</dbReference>
<keyword evidence="5 7" id="KW-1133">Transmembrane helix</keyword>
<dbReference type="Proteomes" id="UP001359886">
    <property type="component" value="Unassembled WGS sequence"/>
</dbReference>
<feature type="transmembrane region" description="Helical" evidence="7">
    <location>
        <begin position="232"/>
        <end position="258"/>
    </location>
</feature>
<evidence type="ECO:0000256" key="3">
    <source>
        <dbReference type="ARBA" id="ARBA00022475"/>
    </source>
</evidence>